<evidence type="ECO:0000313" key="1">
    <source>
        <dbReference type="EMBL" id="MBE1612634.1"/>
    </source>
</evidence>
<sequence>MPEQTCPLALGKAIETAGGRDNLTERELQLLDLGVRAGLQRAHDVIAQRLRERPFTVAE</sequence>
<protein>
    <submittedName>
        <fullName evidence="1">Uncharacterized protein</fullName>
    </submittedName>
</protein>
<dbReference type="RefSeq" id="WP_192755643.1">
    <property type="nucleotide sequence ID" value="NZ_BAABJL010000164.1"/>
</dbReference>
<keyword evidence="2" id="KW-1185">Reference proteome</keyword>
<gene>
    <name evidence="1" type="ORF">HEB94_009482</name>
</gene>
<reference evidence="1" key="1">
    <citation type="submission" date="2020-10" db="EMBL/GenBank/DDBJ databases">
        <title>Sequencing the genomes of 1000 actinobacteria strains.</title>
        <authorList>
            <person name="Klenk H.-P."/>
        </authorList>
    </citation>
    <scope>NUCLEOTIDE SEQUENCE</scope>
    <source>
        <strain evidence="1">DSM 45354</strain>
    </source>
</reference>
<dbReference type="AlphaFoldDB" id="A0A927REV7"/>
<dbReference type="EMBL" id="JADBEM010000001">
    <property type="protein sequence ID" value="MBE1612634.1"/>
    <property type="molecule type" value="Genomic_DNA"/>
</dbReference>
<proteinExistence type="predicted"/>
<accession>A0A927REV7</accession>
<evidence type="ECO:0000313" key="2">
    <source>
        <dbReference type="Proteomes" id="UP000638648"/>
    </source>
</evidence>
<organism evidence="1 2">
    <name type="scientific">Actinopolymorpha pittospori</name>
    <dbReference type="NCBI Taxonomy" id="648752"/>
    <lineage>
        <taxon>Bacteria</taxon>
        <taxon>Bacillati</taxon>
        <taxon>Actinomycetota</taxon>
        <taxon>Actinomycetes</taxon>
        <taxon>Propionibacteriales</taxon>
        <taxon>Actinopolymorphaceae</taxon>
        <taxon>Actinopolymorpha</taxon>
    </lineage>
</organism>
<comment type="caution">
    <text evidence="1">The sequence shown here is derived from an EMBL/GenBank/DDBJ whole genome shotgun (WGS) entry which is preliminary data.</text>
</comment>
<name>A0A927REV7_9ACTN</name>
<dbReference type="Proteomes" id="UP000638648">
    <property type="component" value="Unassembled WGS sequence"/>
</dbReference>